<dbReference type="GO" id="GO:0005096">
    <property type="term" value="F:GTPase activator activity"/>
    <property type="evidence" value="ECO:0007669"/>
    <property type="project" value="UniProtKB-KW"/>
</dbReference>
<dbReference type="InterPro" id="IPR001611">
    <property type="entry name" value="Leu-rich_rpt"/>
</dbReference>
<dbReference type="Gene3D" id="3.80.10.10">
    <property type="entry name" value="Ribonuclease Inhibitor"/>
    <property type="match status" value="1"/>
</dbReference>
<dbReference type="PANTHER" id="PTHR24113">
    <property type="entry name" value="RAN GTPASE-ACTIVATING PROTEIN 1"/>
    <property type="match status" value="1"/>
</dbReference>
<keyword evidence="1" id="KW-0343">GTPase activation</keyword>
<dbReference type="PANTHER" id="PTHR24113:SF12">
    <property type="entry name" value="RAN GTPASE-ACTIVATING PROTEIN 1"/>
    <property type="match status" value="1"/>
</dbReference>
<dbReference type="InterPro" id="IPR032675">
    <property type="entry name" value="LRR_dom_sf"/>
</dbReference>
<dbReference type="SUPFAM" id="SSF52047">
    <property type="entry name" value="RNI-like"/>
    <property type="match status" value="1"/>
</dbReference>
<evidence type="ECO:0000256" key="1">
    <source>
        <dbReference type="ARBA" id="ARBA00022468"/>
    </source>
</evidence>
<evidence type="ECO:0000313" key="4">
    <source>
        <dbReference type="EMBL" id="WFD18975.1"/>
    </source>
</evidence>
<evidence type="ECO:0000256" key="2">
    <source>
        <dbReference type="ARBA" id="ARBA00022614"/>
    </source>
</evidence>
<dbReference type="EMBL" id="CP119909">
    <property type="protein sequence ID" value="WFD18975.1"/>
    <property type="molecule type" value="Genomic_DNA"/>
</dbReference>
<keyword evidence="5" id="KW-1185">Reference proteome</keyword>
<sequence>MRLVVYDDEEGGAPSAQVQRYLDRDPQHDIGALAVSYADMNDAQCHALSEILRAHWHTMTQDPCCLVRRTHAGIRRLDLSSNRITSLERAGIIDMVRDNALLTQLELQANEIVRSRAHKLDECRRFAHAVSTSTLRVLNMTANHLGNEGMAAFFDALPRTGTSLRSLYMSVNTFESGSGSLQAARSIARFLSDPGACRGLERLHLNGNHFGWAGVRMIAHAIMGSRAACTMGGTADATTQDEGVLDASPPNRSLIHIDLFSTGIDSWASMEPQATYASWEPYSLVTRDHWWGLVERQLEENERRRDAARRAATRVLAAARVLGCKVREADPQGAYSFLRLPLELRLRLISYVDSHGILTHEQLVHVLQWASEPGTMGYGIQQRIDTAPATQLRLVRRG</sequence>
<dbReference type="GO" id="GO:0006913">
    <property type="term" value="P:nucleocytoplasmic transport"/>
    <property type="evidence" value="ECO:0007669"/>
    <property type="project" value="TreeGrafter"/>
</dbReference>
<dbReference type="SMART" id="SM00368">
    <property type="entry name" value="LRR_RI"/>
    <property type="match status" value="3"/>
</dbReference>
<keyword evidence="3" id="KW-0677">Repeat</keyword>
<name>A0AAF0E5D7_9BASI</name>
<dbReference type="GO" id="GO:0005634">
    <property type="term" value="C:nucleus"/>
    <property type="evidence" value="ECO:0007669"/>
    <property type="project" value="TreeGrafter"/>
</dbReference>
<dbReference type="Proteomes" id="UP001220961">
    <property type="component" value="Chromosome 2"/>
</dbReference>
<dbReference type="InterPro" id="IPR027038">
    <property type="entry name" value="RanGap"/>
</dbReference>
<proteinExistence type="predicted"/>
<dbReference type="GO" id="GO:0031267">
    <property type="term" value="F:small GTPase binding"/>
    <property type="evidence" value="ECO:0007669"/>
    <property type="project" value="TreeGrafter"/>
</dbReference>
<gene>
    <name evidence="4" type="ORF">MCAP1_001188</name>
</gene>
<keyword evidence="2" id="KW-0433">Leucine-rich repeat</keyword>
<accession>A0AAF0E5D7</accession>
<reference evidence="4" key="1">
    <citation type="submission" date="2023-03" db="EMBL/GenBank/DDBJ databases">
        <title>Mating type loci evolution in Malassezia.</title>
        <authorList>
            <person name="Coelho M.A."/>
        </authorList>
    </citation>
    <scope>NUCLEOTIDE SEQUENCE</scope>
    <source>
        <strain evidence="4">CBS 10434</strain>
    </source>
</reference>
<dbReference type="AlphaFoldDB" id="A0AAF0E5D7"/>
<dbReference type="GO" id="GO:0048471">
    <property type="term" value="C:perinuclear region of cytoplasm"/>
    <property type="evidence" value="ECO:0007669"/>
    <property type="project" value="TreeGrafter"/>
</dbReference>
<organism evidence="4 5">
    <name type="scientific">Malassezia caprae</name>
    <dbReference type="NCBI Taxonomy" id="1381934"/>
    <lineage>
        <taxon>Eukaryota</taxon>
        <taxon>Fungi</taxon>
        <taxon>Dikarya</taxon>
        <taxon>Basidiomycota</taxon>
        <taxon>Ustilaginomycotina</taxon>
        <taxon>Malasseziomycetes</taxon>
        <taxon>Malasseziales</taxon>
        <taxon>Malasseziaceae</taxon>
        <taxon>Malassezia</taxon>
    </lineage>
</organism>
<protein>
    <submittedName>
        <fullName evidence="4">Uncharacterized protein</fullName>
    </submittedName>
</protein>
<dbReference type="GO" id="GO:0005829">
    <property type="term" value="C:cytosol"/>
    <property type="evidence" value="ECO:0007669"/>
    <property type="project" value="TreeGrafter"/>
</dbReference>
<dbReference type="Pfam" id="PF13516">
    <property type="entry name" value="LRR_6"/>
    <property type="match status" value="1"/>
</dbReference>
<evidence type="ECO:0000313" key="5">
    <source>
        <dbReference type="Proteomes" id="UP001220961"/>
    </source>
</evidence>
<evidence type="ECO:0000256" key="3">
    <source>
        <dbReference type="ARBA" id="ARBA00022737"/>
    </source>
</evidence>